<evidence type="ECO:0000256" key="4">
    <source>
        <dbReference type="ARBA" id="ARBA00022452"/>
    </source>
</evidence>
<evidence type="ECO:0000256" key="8">
    <source>
        <dbReference type="ARBA" id="ARBA00023077"/>
    </source>
</evidence>
<dbReference type="GO" id="GO:0009279">
    <property type="term" value="C:cell outer membrane"/>
    <property type="evidence" value="ECO:0007669"/>
    <property type="project" value="UniProtKB-SubCell"/>
</dbReference>
<dbReference type="PANTHER" id="PTHR30442:SF0">
    <property type="entry name" value="FE(3+) DICITRATE TRANSPORT PROTEIN FECA"/>
    <property type="match status" value="1"/>
</dbReference>
<evidence type="ECO:0000313" key="16">
    <source>
        <dbReference type="EMBL" id="CCQ89636.1"/>
    </source>
</evidence>
<feature type="domain" description="Secretin/TonB short N-terminal" evidence="15">
    <location>
        <begin position="100"/>
        <end position="151"/>
    </location>
</feature>
<dbReference type="Gene3D" id="2.170.130.10">
    <property type="entry name" value="TonB-dependent receptor, plug domain"/>
    <property type="match status" value="1"/>
</dbReference>
<dbReference type="SUPFAM" id="SSF56935">
    <property type="entry name" value="Porins"/>
    <property type="match status" value="1"/>
</dbReference>
<gene>
    <name evidence="16" type="ORF">NITGR_150004</name>
</gene>
<dbReference type="SMART" id="SM00965">
    <property type="entry name" value="STN"/>
    <property type="match status" value="1"/>
</dbReference>
<comment type="subcellular location">
    <subcellularLocation>
        <location evidence="1 12">Cell outer membrane</location>
        <topology evidence="1 12">Multi-pass membrane protein</topology>
    </subcellularLocation>
</comment>
<proteinExistence type="inferred from homology"/>
<evidence type="ECO:0000259" key="15">
    <source>
        <dbReference type="SMART" id="SM00965"/>
    </source>
</evidence>
<reference evidence="16 17" key="1">
    <citation type="journal article" date="2013" name="Front. Microbiol.">
        <title>The genome of Nitrospina gracilis illuminates the metabolism and evolution of the major marine nitrite oxidizer.</title>
        <authorList>
            <person name="Luecker S."/>
            <person name="Nowka B."/>
            <person name="Rattei T."/>
            <person name="Spieck E."/>
            <person name="and Daims H."/>
        </authorList>
    </citation>
    <scope>NUCLEOTIDE SEQUENCE [LARGE SCALE GENOMIC DNA]</scope>
    <source>
        <strain evidence="16 17">3/211</strain>
    </source>
</reference>
<dbReference type="InParanoid" id="M1Z947"/>
<evidence type="ECO:0000313" key="17">
    <source>
        <dbReference type="Proteomes" id="UP000011704"/>
    </source>
</evidence>
<protein>
    <submittedName>
        <fullName evidence="16">TonB-dependent siderophore receptor</fullName>
    </submittedName>
</protein>
<keyword evidence="14" id="KW-1133">Transmembrane helix</keyword>
<comment type="similarity">
    <text evidence="2 12 13">Belongs to the TonB-dependent receptor family.</text>
</comment>
<dbReference type="GO" id="GO:0015891">
    <property type="term" value="P:siderophore transport"/>
    <property type="evidence" value="ECO:0007669"/>
    <property type="project" value="InterPro"/>
</dbReference>
<keyword evidence="7" id="KW-0408">Iron</keyword>
<keyword evidence="5" id="KW-0406">Ion transport</keyword>
<evidence type="ECO:0000256" key="12">
    <source>
        <dbReference type="PROSITE-ProRule" id="PRU01360"/>
    </source>
</evidence>
<evidence type="ECO:0000256" key="1">
    <source>
        <dbReference type="ARBA" id="ARBA00004571"/>
    </source>
</evidence>
<dbReference type="NCBIfam" id="TIGR01783">
    <property type="entry name" value="TonB-siderophor"/>
    <property type="match status" value="1"/>
</dbReference>
<sequence>MAFIGIKWRLALSGKGLRNTGNIFGTGFAVALAGVLSFLHLLGAGDAHAVEPFHSTFSKKFAVSNVDGMQLAQAGDVKLFDIPPQPLGSALTQFFDQSGVQVAFKTADVKGVSTSGVSGEHTARKALEMLLAGTRLSAEFKDANTVTLQRGEKIKKGALPEMKVEGDWLGPPTPEIVRTYSGSRSVVTEEQIQRRGTLNLEDTLRTVPNVTILDETGVGILPNIGVRGLTPLRSQRIQVLQDGYPVAIGPYSNIGLSLFPLTMQSIETIDVVRGGAAVHYGPNNVGGVLNFITRPIPYELSQTLGERITISEETGNILTDTYFRIGGFATDKLGLQLQYNTLQGQGFRDHSDTEVHNFIFDADLFPNEQNQLAFQFQYYNVEAELPGSLSPGRYEQDRTSSQRPHDSFDADMFRATLTWTYTPDKDTEFEWRNFYHKADRTFFFGQNLGGGNVFDPAIPATHKADSPRIFSVLGIEPRLTRRIDNHTIIVGARYVREGVDFDVNRVEFATGTRTVARDWAFDVDAFAVYASDTIRFMNGRLAVTPGVRYENVYMDFRNNLNGVMDTNKASKLLPGITVGYEATDRLFVFANAQRSLVPVQTAQVTRAGDVANETAWNYELGSRFQISPNLQTSATLFVIDYRDQIQFNSGTARFENLGETLHHGVELTSDWKVTKNANLSLSYTYLETEQRSGANKGKELPYAPHHHVSLSGDYRHEQWDFGLTALYVSESFSDAANTDQETANGSAGELPEYTLVNARVGRDFEMEGYNLNVGLSVNNLFDEDYYFRGVDVSPVGRLPSPGRSFILGVQLDY</sequence>
<dbReference type="FunCoup" id="M1Z947">
    <property type="interactions" value="36"/>
</dbReference>
<evidence type="ECO:0000256" key="13">
    <source>
        <dbReference type="RuleBase" id="RU003357"/>
    </source>
</evidence>
<dbReference type="AlphaFoldDB" id="M1Z947"/>
<dbReference type="InterPro" id="IPR000531">
    <property type="entry name" value="Beta-barrel_TonB"/>
</dbReference>
<dbReference type="PROSITE" id="PS52016">
    <property type="entry name" value="TONB_DEPENDENT_REC_3"/>
    <property type="match status" value="1"/>
</dbReference>
<evidence type="ECO:0000256" key="9">
    <source>
        <dbReference type="ARBA" id="ARBA00023136"/>
    </source>
</evidence>
<evidence type="ECO:0000256" key="10">
    <source>
        <dbReference type="ARBA" id="ARBA00023170"/>
    </source>
</evidence>
<dbReference type="EMBL" id="CAQJ01000017">
    <property type="protein sequence ID" value="CCQ89636.1"/>
    <property type="molecule type" value="Genomic_DNA"/>
</dbReference>
<feature type="transmembrane region" description="Helical" evidence="14">
    <location>
        <begin position="21"/>
        <end position="42"/>
    </location>
</feature>
<dbReference type="HOGENOM" id="CLU_008287_17_1_0"/>
<keyword evidence="6 12" id="KW-0812">Transmembrane</keyword>
<dbReference type="Gene3D" id="3.55.50.30">
    <property type="match status" value="1"/>
</dbReference>
<keyword evidence="4 12" id="KW-1134">Transmembrane beta strand</keyword>
<keyword evidence="9 12" id="KW-0472">Membrane</keyword>
<evidence type="ECO:0000256" key="2">
    <source>
        <dbReference type="ARBA" id="ARBA00009810"/>
    </source>
</evidence>
<keyword evidence="8 13" id="KW-0798">TonB box</keyword>
<dbReference type="GO" id="GO:0038023">
    <property type="term" value="F:signaling receptor activity"/>
    <property type="evidence" value="ECO:0007669"/>
    <property type="project" value="InterPro"/>
</dbReference>
<dbReference type="Proteomes" id="UP000011704">
    <property type="component" value="Unassembled WGS sequence"/>
</dbReference>
<dbReference type="CDD" id="cd01347">
    <property type="entry name" value="ligand_gated_channel"/>
    <property type="match status" value="1"/>
</dbReference>
<dbReference type="InterPro" id="IPR037066">
    <property type="entry name" value="Plug_dom_sf"/>
</dbReference>
<dbReference type="Gene3D" id="2.40.170.20">
    <property type="entry name" value="TonB-dependent receptor, beta-barrel domain"/>
    <property type="match status" value="1"/>
</dbReference>
<dbReference type="PANTHER" id="PTHR30442">
    <property type="entry name" value="IRON III DICITRATE TRANSPORT PROTEIN FECA"/>
    <property type="match status" value="1"/>
</dbReference>
<dbReference type="GO" id="GO:0015343">
    <property type="term" value="F:siderophore-iron transmembrane transporter activity"/>
    <property type="evidence" value="ECO:0007669"/>
    <property type="project" value="InterPro"/>
</dbReference>
<dbReference type="Pfam" id="PF07715">
    <property type="entry name" value="Plug"/>
    <property type="match status" value="1"/>
</dbReference>
<keyword evidence="11 12" id="KW-0998">Cell outer membrane</keyword>
<keyword evidence="3 12" id="KW-0813">Transport</keyword>
<comment type="caution">
    <text evidence="16">The sequence shown here is derived from an EMBL/GenBank/DDBJ whole genome shotgun (WGS) entry which is preliminary data.</text>
</comment>
<keyword evidence="10 16" id="KW-0675">Receptor</keyword>
<evidence type="ECO:0000256" key="14">
    <source>
        <dbReference type="SAM" id="Phobius"/>
    </source>
</evidence>
<dbReference type="STRING" id="1266370.NITGR_150004"/>
<dbReference type="Pfam" id="PF07660">
    <property type="entry name" value="STN"/>
    <property type="match status" value="1"/>
</dbReference>
<evidence type="ECO:0000256" key="3">
    <source>
        <dbReference type="ARBA" id="ARBA00022448"/>
    </source>
</evidence>
<dbReference type="InterPro" id="IPR036942">
    <property type="entry name" value="Beta-barrel_TonB_sf"/>
</dbReference>
<dbReference type="InterPro" id="IPR039426">
    <property type="entry name" value="TonB-dep_rcpt-like"/>
</dbReference>
<accession>M1Z947</accession>
<evidence type="ECO:0000256" key="11">
    <source>
        <dbReference type="ARBA" id="ARBA00023237"/>
    </source>
</evidence>
<keyword evidence="5" id="KW-0410">Iron transport</keyword>
<name>M1Z947_NITG3</name>
<evidence type="ECO:0000256" key="6">
    <source>
        <dbReference type="ARBA" id="ARBA00022692"/>
    </source>
</evidence>
<dbReference type="InterPro" id="IPR010105">
    <property type="entry name" value="TonB_sidphr_rcpt"/>
</dbReference>
<dbReference type="InterPro" id="IPR012910">
    <property type="entry name" value="Plug_dom"/>
</dbReference>
<dbReference type="InterPro" id="IPR011662">
    <property type="entry name" value="Secretin/TonB_short_N"/>
</dbReference>
<organism evidence="16 17">
    <name type="scientific">Nitrospina gracilis (strain 3/211)</name>
    <dbReference type="NCBI Taxonomy" id="1266370"/>
    <lineage>
        <taxon>Bacteria</taxon>
        <taxon>Pseudomonadati</taxon>
        <taxon>Nitrospinota/Tectimicrobiota group</taxon>
        <taxon>Nitrospinota</taxon>
        <taxon>Nitrospinia</taxon>
        <taxon>Nitrospinales</taxon>
        <taxon>Nitrospinaceae</taxon>
        <taxon>Nitrospina</taxon>
    </lineage>
</organism>
<dbReference type="Pfam" id="PF00593">
    <property type="entry name" value="TonB_dep_Rec_b-barrel"/>
    <property type="match status" value="1"/>
</dbReference>
<evidence type="ECO:0000256" key="5">
    <source>
        <dbReference type="ARBA" id="ARBA00022496"/>
    </source>
</evidence>
<evidence type="ECO:0000256" key="7">
    <source>
        <dbReference type="ARBA" id="ARBA00023004"/>
    </source>
</evidence>
<keyword evidence="17" id="KW-1185">Reference proteome</keyword>